<dbReference type="RefSeq" id="WP_234519995.1">
    <property type="nucleotide sequence ID" value="NZ_BAAAUF010000043.1"/>
</dbReference>
<evidence type="ECO:0000313" key="3">
    <source>
        <dbReference type="Proteomes" id="UP001501532"/>
    </source>
</evidence>
<protein>
    <recommendedName>
        <fullName evidence="1">TniQ domain-containing protein</fullName>
    </recommendedName>
</protein>
<accession>A0ABP6LSK4</accession>
<dbReference type="Pfam" id="PF06527">
    <property type="entry name" value="TniQ"/>
    <property type="match status" value="1"/>
</dbReference>
<sequence length="145" mass="15411">MVTTAALAIATTGTPALDTGTSRVASLVVVTLTPASLGGLRDATGLRAAELQQMQLDRYAGTVLDLSGVELGREASLTAVAARERMMPTWSRACPPCLRRDGVWPLWWRLGIAAVCPLHRRLLVDVCPRCGVRLLRGASGSRADC</sequence>
<dbReference type="Proteomes" id="UP001501532">
    <property type="component" value="Unassembled WGS sequence"/>
</dbReference>
<feature type="domain" description="TniQ" evidence="1">
    <location>
        <begin position="29"/>
        <end position="123"/>
    </location>
</feature>
<reference evidence="3" key="1">
    <citation type="journal article" date="2019" name="Int. J. Syst. Evol. Microbiol.">
        <title>The Global Catalogue of Microorganisms (GCM) 10K type strain sequencing project: providing services to taxonomists for standard genome sequencing and annotation.</title>
        <authorList>
            <consortium name="The Broad Institute Genomics Platform"/>
            <consortium name="The Broad Institute Genome Sequencing Center for Infectious Disease"/>
            <person name="Wu L."/>
            <person name="Ma J."/>
        </authorList>
    </citation>
    <scope>NUCLEOTIDE SEQUENCE [LARGE SCALE GENOMIC DNA]</scope>
    <source>
        <strain evidence="3">JCM 9091</strain>
    </source>
</reference>
<gene>
    <name evidence="2" type="ORF">GCM10010448_44190</name>
</gene>
<keyword evidence="3" id="KW-1185">Reference proteome</keyword>
<dbReference type="InterPro" id="IPR009492">
    <property type="entry name" value="TniQ"/>
</dbReference>
<evidence type="ECO:0000259" key="1">
    <source>
        <dbReference type="Pfam" id="PF06527"/>
    </source>
</evidence>
<proteinExistence type="predicted"/>
<name>A0ABP6LSK4_9ACTN</name>
<evidence type="ECO:0000313" key="2">
    <source>
        <dbReference type="EMBL" id="GAA3055920.1"/>
    </source>
</evidence>
<organism evidence="2 3">
    <name type="scientific">Streptomyces glomeratus</name>
    <dbReference type="NCBI Taxonomy" id="284452"/>
    <lineage>
        <taxon>Bacteria</taxon>
        <taxon>Bacillati</taxon>
        <taxon>Actinomycetota</taxon>
        <taxon>Actinomycetes</taxon>
        <taxon>Kitasatosporales</taxon>
        <taxon>Streptomycetaceae</taxon>
        <taxon>Streptomyces</taxon>
    </lineage>
</organism>
<dbReference type="EMBL" id="BAAAUF010000043">
    <property type="protein sequence ID" value="GAA3055920.1"/>
    <property type="molecule type" value="Genomic_DNA"/>
</dbReference>
<comment type="caution">
    <text evidence="2">The sequence shown here is derived from an EMBL/GenBank/DDBJ whole genome shotgun (WGS) entry which is preliminary data.</text>
</comment>